<evidence type="ECO:0000313" key="1">
    <source>
        <dbReference type="EMBL" id="AGO89311.1"/>
    </source>
</evidence>
<protein>
    <submittedName>
        <fullName evidence="1">Uncharacterized protein</fullName>
    </submittedName>
</protein>
<gene>
    <name evidence="1" type="ORF">pKpNDM1_00602</name>
</gene>
<accession>W8CU57</accession>
<organism evidence="1">
    <name type="scientific">Raoultella planticola</name>
    <name type="common">Klebsiella planticola</name>
    <dbReference type="NCBI Taxonomy" id="575"/>
    <lineage>
        <taxon>Bacteria</taxon>
        <taxon>Pseudomonadati</taxon>
        <taxon>Pseudomonadota</taxon>
        <taxon>Gammaproteobacteria</taxon>
        <taxon>Enterobacterales</taxon>
        <taxon>Enterobacteriaceae</taxon>
        <taxon>Klebsiella/Raoultella group</taxon>
        <taxon>Raoultella</taxon>
    </lineage>
</organism>
<geneLocation type="plasmid" evidence="1">
    <name>pKpNDM1</name>
</geneLocation>
<sequence>MLEDLTMSDFKCAEMDGIPPFPENGEPVAVTVPPVIMNNFPLADPEED</sequence>
<reference evidence="1" key="1">
    <citation type="journal article" date="2014" name="PLoS ONE">
        <title>Sequential Isolation in a Patient of Raoultella planticola and Escherichia coli Bearing a Novel ISCR1 Element Carrying blaNDM-1.</title>
        <authorList>
            <person name="Li J."/>
            <person name="Lan R."/>
            <person name="Xiong Y."/>
            <person name="Ye C."/>
            <person name="Yuan M."/>
            <person name="Liu X."/>
            <person name="Chen X."/>
            <person name="Yu D."/>
            <person name="Liu B."/>
            <person name="Lin W."/>
            <person name="Bai X."/>
            <person name="Wang Y."/>
            <person name="Sun Q."/>
            <person name="Wang Y."/>
            <person name="Zhao H."/>
            <person name="Meng Q."/>
            <person name="Chen Q."/>
            <person name="Zhao A."/>
            <person name="Xu J."/>
        </authorList>
    </citation>
    <scope>NUCLEOTIDE SEQUENCE</scope>
    <source>
        <strain evidence="1">KpNDM1</strain>
        <plasmid evidence="1">pKpNDM1</plasmid>
    </source>
</reference>
<keyword evidence="1" id="KW-0614">Plasmid</keyword>
<dbReference type="EMBL" id="JX515588">
    <property type="protein sequence ID" value="AGO89311.1"/>
    <property type="molecule type" value="Genomic_DNA"/>
</dbReference>
<proteinExistence type="predicted"/>
<dbReference type="AlphaFoldDB" id="W8CU57"/>
<name>W8CU57_RAOPL</name>